<reference evidence="2 3" key="1">
    <citation type="submission" date="2018-05" db="EMBL/GenBank/DDBJ databases">
        <title>Whole genome sequencing for identification of molecular markers to develop diagnostic detection tools for the regulated plant pathogen Lachnellula willkommii.</title>
        <authorList>
            <person name="Giroux E."/>
            <person name="Bilodeau G."/>
        </authorList>
    </citation>
    <scope>NUCLEOTIDE SEQUENCE [LARGE SCALE GENOMIC DNA]</scope>
    <source>
        <strain evidence="2 3">CBS 203.66</strain>
    </source>
</reference>
<keyword evidence="3" id="KW-1185">Reference proteome</keyword>
<gene>
    <name evidence="2" type="ORF">LARI1_G003956</name>
</gene>
<dbReference type="InterPro" id="IPR045518">
    <property type="entry name" value="2EXR"/>
</dbReference>
<evidence type="ECO:0000313" key="2">
    <source>
        <dbReference type="EMBL" id="TVY17040.1"/>
    </source>
</evidence>
<feature type="domain" description="2EXR" evidence="1">
    <location>
        <begin position="6"/>
        <end position="104"/>
    </location>
</feature>
<protein>
    <recommendedName>
        <fullName evidence="1">2EXR domain-containing protein</fullName>
    </recommendedName>
</protein>
<dbReference type="AlphaFoldDB" id="A0A8T9BAM6"/>
<dbReference type="Pfam" id="PF20150">
    <property type="entry name" value="2EXR"/>
    <property type="match status" value="1"/>
</dbReference>
<dbReference type="EMBL" id="QGMF01000298">
    <property type="protein sequence ID" value="TVY17040.1"/>
    <property type="molecule type" value="Genomic_DNA"/>
</dbReference>
<accession>A0A8T9BAM6</accession>
<name>A0A8T9BAM6_9HELO</name>
<dbReference type="Proteomes" id="UP000469559">
    <property type="component" value="Unassembled WGS sequence"/>
</dbReference>
<evidence type="ECO:0000313" key="3">
    <source>
        <dbReference type="Proteomes" id="UP000469559"/>
    </source>
</evidence>
<proteinExistence type="predicted"/>
<dbReference type="PANTHER" id="PTHR35910">
    <property type="entry name" value="2EXR DOMAIN-CONTAINING PROTEIN"/>
    <property type="match status" value="1"/>
</dbReference>
<evidence type="ECO:0000259" key="1">
    <source>
        <dbReference type="Pfam" id="PF20150"/>
    </source>
</evidence>
<comment type="caution">
    <text evidence="2">The sequence shown here is derived from an EMBL/GenBank/DDBJ whole genome shotgun (WGS) entry which is preliminary data.</text>
</comment>
<dbReference type="PANTHER" id="PTHR35910:SF6">
    <property type="entry name" value="2EXR DOMAIN-CONTAINING PROTEIN"/>
    <property type="match status" value="1"/>
</dbReference>
<organism evidence="2 3">
    <name type="scientific">Lachnellula arida</name>
    <dbReference type="NCBI Taxonomy" id="1316785"/>
    <lineage>
        <taxon>Eukaryota</taxon>
        <taxon>Fungi</taxon>
        <taxon>Dikarya</taxon>
        <taxon>Ascomycota</taxon>
        <taxon>Pezizomycotina</taxon>
        <taxon>Leotiomycetes</taxon>
        <taxon>Helotiales</taxon>
        <taxon>Lachnaceae</taxon>
        <taxon>Lachnellula</taxon>
    </lineage>
</organism>
<sequence length="279" mass="31686">MQLTTFPLFPNLPTELRDKIWLHTIDQRSHVLPRPPITELAVCHEARKALLTVYRPCFRPVPRSRKDDIEFSVGTGLGSRWVEIQGMGKRSPRSPYANYDTDVLHLCWAIWYGIKQGEPLHKFLFPEAIENIHHVLISLHAWAPRRRGPIRLAGAPPPPPKPDPRLVLTCFGALKTLSLATGPTLRLRIAPLDDLLMHNQREARMGREPEDGVLKRDKAALRSRFAEGKILIPAQPANFANPYFKFEHAKQWIDRLAEELPGWGAPVVQYATIIPDPQG</sequence>
<dbReference type="OrthoDB" id="3551746at2759"/>